<dbReference type="Pfam" id="PF12697">
    <property type="entry name" value="Abhydrolase_6"/>
    <property type="match status" value="1"/>
</dbReference>
<sequence length="346" mass="38938">MTPTPTSPNLSSSLHFFNDDGTECNDIDTSRSLKLAARRYLTSNVHHDGLTLLFAHCIGSHKEYWEPVVEQLFSAQSNIKHSYRIREIWSFDWQNHGDSAVANEQILKERSEGLTVYDWSNAIRNFVNSSRMKGHRMVALGHSAGAGTMTLSTLGVPLSHYPYVALVLIEATMITREHFHASIEDRMLQMEFTVNATRSRRDTWDSKETAHEWMMKRFPWNGWDPRMARLMADYGLRTTSTGQVTLKCPKEQESALYSDVDGHFEAMDELARICGRVPVHAIWGENADVVVDEIRDAMGDTSKGRVLASVITVPDCGHMIVQENPEGLADAIMSILDGIISPEAKL</sequence>
<organism evidence="2 3">
    <name type="scientific">Marasmius tenuissimus</name>
    <dbReference type="NCBI Taxonomy" id="585030"/>
    <lineage>
        <taxon>Eukaryota</taxon>
        <taxon>Fungi</taxon>
        <taxon>Dikarya</taxon>
        <taxon>Basidiomycota</taxon>
        <taxon>Agaricomycotina</taxon>
        <taxon>Agaricomycetes</taxon>
        <taxon>Agaricomycetidae</taxon>
        <taxon>Agaricales</taxon>
        <taxon>Marasmiineae</taxon>
        <taxon>Marasmiaceae</taxon>
        <taxon>Marasmius</taxon>
    </lineage>
</organism>
<comment type="caution">
    <text evidence="2">The sequence shown here is derived from an EMBL/GenBank/DDBJ whole genome shotgun (WGS) entry which is preliminary data.</text>
</comment>
<gene>
    <name evidence="2" type="ORF">AAF712_005996</name>
</gene>
<dbReference type="InterPro" id="IPR050266">
    <property type="entry name" value="AB_hydrolase_sf"/>
</dbReference>
<dbReference type="SUPFAM" id="SSF53474">
    <property type="entry name" value="alpha/beta-Hydrolases"/>
    <property type="match status" value="1"/>
</dbReference>
<dbReference type="EMBL" id="JBBXMP010000030">
    <property type="protein sequence ID" value="KAL0067007.1"/>
    <property type="molecule type" value="Genomic_DNA"/>
</dbReference>
<accession>A0ABR2ZZ76</accession>
<dbReference type="Proteomes" id="UP001437256">
    <property type="component" value="Unassembled WGS sequence"/>
</dbReference>
<keyword evidence="3" id="KW-1185">Reference proteome</keyword>
<dbReference type="InterPro" id="IPR029058">
    <property type="entry name" value="AB_hydrolase_fold"/>
</dbReference>
<feature type="domain" description="AB hydrolase-1" evidence="1">
    <location>
        <begin position="52"/>
        <end position="331"/>
    </location>
</feature>
<name>A0ABR2ZZ76_9AGAR</name>
<dbReference type="PANTHER" id="PTHR43798:SF33">
    <property type="entry name" value="HYDROLASE, PUTATIVE (AFU_ORTHOLOGUE AFUA_2G14860)-RELATED"/>
    <property type="match status" value="1"/>
</dbReference>
<evidence type="ECO:0000313" key="3">
    <source>
        <dbReference type="Proteomes" id="UP001437256"/>
    </source>
</evidence>
<dbReference type="InterPro" id="IPR000073">
    <property type="entry name" value="AB_hydrolase_1"/>
</dbReference>
<reference evidence="2 3" key="1">
    <citation type="submission" date="2024-05" db="EMBL/GenBank/DDBJ databases">
        <title>A draft genome resource for the thread blight pathogen Marasmius tenuissimus strain MS-2.</title>
        <authorList>
            <person name="Yulfo-Soto G.E."/>
            <person name="Baruah I.K."/>
            <person name="Amoako-Attah I."/>
            <person name="Bukari Y."/>
            <person name="Meinhardt L.W."/>
            <person name="Bailey B.A."/>
            <person name="Cohen S.P."/>
        </authorList>
    </citation>
    <scope>NUCLEOTIDE SEQUENCE [LARGE SCALE GENOMIC DNA]</scope>
    <source>
        <strain evidence="2 3">MS-2</strain>
    </source>
</reference>
<evidence type="ECO:0000313" key="2">
    <source>
        <dbReference type="EMBL" id="KAL0067007.1"/>
    </source>
</evidence>
<dbReference type="Gene3D" id="3.40.50.1820">
    <property type="entry name" value="alpha/beta hydrolase"/>
    <property type="match status" value="1"/>
</dbReference>
<dbReference type="PANTHER" id="PTHR43798">
    <property type="entry name" value="MONOACYLGLYCEROL LIPASE"/>
    <property type="match status" value="1"/>
</dbReference>
<proteinExistence type="predicted"/>
<evidence type="ECO:0000259" key="1">
    <source>
        <dbReference type="Pfam" id="PF12697"/>
    </source>
</evidence>
<protein>
    <recommendedName>
        <fullName evidence="1">AB hydrolase-1 domain-containing protein</fullName>
    </recommendedName>
</protein>